<proteinExistence type="predicted"/>
<dbReference type="AlphaFoldDB" id="A0A1E3PWL5"/>
<dbReference type="EMBL" id="KV454302">
    <property type="protein sequence ID" value="ODQ69678.1"/>
    <property type="molecule type" value="Genomic_DNA"/>
</dbReference>
<keyword evidence="2" id="KW-1185">Reference proteome</keyword>
<protein>
    <submittedName>
        <fullName evidence="1">Uncharacterized protein</fullName>
    </submittedName>
</protein>
<dbReference type="Proteomes" id="UP000094385">
    <property type="component" value="Unassembled WGS sequence"/>
</dbReference>
<evidence type="ECO:0000313" key="2">
    <source>
        <dbReference type="Proteomes" id="UP000094385"/>
    </source>
</evidence>
<gene>
    <name evidence="1" type="ORF">LIPSTDRAFT_75312</name>
</gene>
<reference evidence="1 2" key="1">
    <citation type="journal article" date="2016" name="Proc. Natl. Acad. Sci. U.S.A.">
        <title>Comparative genomics of biotechnologically important yeasts.</title>
        <authorList>
            <person name="Riley R."/>
            <person name="Haridas S."/>
            <person name="Wolfe K.H."/>
            <person name="Lopes M.R."/>
            <person name="Hittinger C.T."/>
            <person name="Goeker M."/>
            <person name="Salamov A.A."/>
            <person name="Wisecaver J.H."/>
            <person name="Long T.M."/>
            <person name="Calvey C.H."/>
            <person name="Aerts A.L."/>
            <person name="Barry K.W."/>
            <person name="Choi C."/>
            <person name="Clum A."/>
            <person name="Coughlan A.Y."/>
            <person name="Deshpande S."/>
            <person name="Douglass A.P."/>
            <person name="Hanson S.J."/>
            <person name="Klenk H.-P."/>
            <person name="LaButti K.M."/>
            <person name="Lapidus A."/>
            <person name="Lindquist E.A."/>
            <person name="Lipzen A.M."/>
            <person name="Meier-Kolthoff J.P."/>
            <person name="Ohm R.A."/>
            <person name="Otillar R.P."/>
            <person name="Pangilinan J.L."/>
            <person name="Peng Y."/>
            <person name="Rokas A."/>
            <person name="Rosa C.A."/>
            <person name="Scheuner C."/>
            <person name="Sibirny A.A."/>
            <person name="Slot J.C."/>
            <person name="Stielow J.B."/>
            <person name="Sun H."/>
            <person name="Kurtzman C.P."/>
            <person name="Blackwell M."/>
            <person name="Grigoriev I.V."/>
            <person name="Jeffries T.W."/>
        </authorList>
    </citation>
    <scope>NUCLEOTIDE SEQUENCE [LARGE SCALE GENOMIC DNA]</scope>
    <source>
        <strain evidence="1 2">NRRL Y-11557</strain>
    </source>
</reference>
<sequence>MLRLGLSRILVFARSVLSDELSSLRTKLELLPNFIQIIAVAALLALQIAIEIFRYNLHILPESKEDLTQYFVMIYVPSPEIGA</sequence>
<accession>A0A1E3PWL5</accession>
<name>A0A1E3PWL5_LIPST</name>
<evidence type="ECO:0000313" key="1">
    <source>
        <dbReference type="EMBL" id="ODQ69678.1"/>
    </source>
</evidence>
<organism evidence="1 2">
    <name type="scientific">Lipomyces starkeyi NRRL Y-11557</name>
    <dbReference type="NCBI Taxonomy" id="675824"/>
    <lineage>
        <taxon>Eukaryota</taxon>
        <taxon>Fungi</taxon>
        <taxon>Dikarya</taxon>
        <taxon>Ascomycota</taxon>
        <taxon>Saccharomycotina</taxon>
        <taxon>Lipomycetes</taxon>
        <taxon>Lipomycetales</taxon>
        <taxon>Lipomycetaceae</taxon>
        <taxon>Lipomyces</taxon>
    </lineage>
</organism>